<feature type="region of interest" description="Disordered" evidence="1">
    <location>
        <begin position="1"/>
        <end position="113"/>
    </location>
</feature>
<protein>
    <submittedName>
        <fullName evidence="2">Uncharacterized protein</fullName>
    </submittedName>
</protein>
<sequence>MVSSHPVFPPLTGCDRLVSEPRMSTIVLVDPESSTPGRTDTESEPFEDLGTESPESPHVVASPISFPDSTPPVGHVEESEGSGTSSAGSTSSDSTTPLSPDHPLTRDTPVLVPSLRRTARMAVRVQPVLSPGYSAHIAEATSMSDVAFHKRFRSSYESSPSPSPTLLVRKRYREDEGPAAGDEDLGLDDKGYGLDDESHGIDNKGHSVKKDGLGLEEEDEAVPKGQQQAAPVVETTVGEPLGLGYGALRRRELAAEEDQRYSTFEVGQVFGSAPEPERSERVSAFRQPALTTWTDPEDGTVYIDVPTYPPSAPPVQTPPSPDWTPGSLPISPSHSDVPSPVSSPLISLTVPSPVATPTATIPVDEDQFIEVGAQLELYGSILQDHTQRLDAMPPTLFAEIDRDVRELYTRSGAVRDEIFSQRYRLRSLEQEQERAVMTFGALWRPVLALETWAGHVDTRMANMSRAGYDDHRLVHDLLVQQTSLQHELQEMRGRVTALEQERDRGEQ</sequence>
<reference evidence="2" key="2">
    <citation type="submission" date="2022-01" db="EMBL/GenBank/DDBJ databases">
        <authorList>
            <person name="Yamashiro T."/>
            <person name="Shiraishi A."/>
            <person name="Satake H."/>
            <person name="Nakayama K."/>
        </authorList>
    </citation>
    <scope>NUCLEOTIDE SEQUENCE</scope>
</reference>
<feature type="compositionally biased region" description="Pro residues" evidence="1">
    <location>
        <begin position="309"/>
        <end position="322"/>
    </location>
</feature>
<name>A0ABQ5G7Y1_9ASTR</name>
<comment type="caution">
    <text evidence="2">The sequence shown here is derived from an EMBL/GenBank/DDBJ whole genome shotgun (WGS) entry which is preliminary data.</text>
</comment>
<proteinExistence type="predicted"/>
<evidence type="ECO:0000313" key="2">
    <source>
        <dbReference type="EMBL" id="GJT71112.1"/>
    </source>
</evidence>
<feature type="region of interest" description="Disordered" evidence="1">
    <location>
        <begin position="309"/>
        <end position="338"/>
    </location>
</feature>
<feature type="compositionally biased region" description="Low complexity" evidence="1">
    <location>
        <begin position="329"/>
        <end position="338"/>
    </location>
</feature>
<keyword evidence="3" id="KW-1185">Reference proteome</keyword>
<gene>
    <name evidence="2" type="ORF">Tco_1030398</name>
</gene>
<dbReference type="EMBL" id="BQNB010018140">
    <property type="protein sequence ID" value="GJT71112.1"/>
    <property type="molecule type" value="Genomic_DNA"/>
</dbReference>
<feature type="compositionally biased region" description="Low complexity" evidence="1">
    <location>
        <begin position="81"/>
        <end position="101"/>
    </location>
</feature>
<dbReference type="Proteomes" id="UP001151760">
    <property type="component" value="Unassembled WGS sequence"/>
</dbReference>
<feature type="compositionally biased region" description="Basic and acidic residues" evidence="1">
    <location>
        <begin position="187"/>
        <end position="213"/>
    </location>
</feature>
<accession>A0ABQ5G7Y1</accession>
<evidence type="ECO:0000313" key="3">
    <source>
        <dbReference type="Proteomes" id="UP001151760"/>
    </source>
</evidence>
<feature type="region of interest" description="Disordered" evidence="1">
    <location>
        <begin position="153"/>
        <end position="231"/>
    </location>
</feature>
<evidence type="ECO:0000256" key="1">
    <source>
        <dbReference type="SAM" id="MobiDB-lite"/>
    </source>
</evidence>
<organism evidence="2 3">
    <name type="scientific">Tanacetum coccineum</name>
    <dbReference type="NCBI Taxonomy" id="301880"/>
    <lineage>
        <taxon>Eukaryota</taxon>
        <taxon>Viridiplantae</taxon>
        <taxon>Streptophyta</taxon>
        <taxon>Embryophyta</taxon>
        <taxon>Tracheophyta</taxon>
        <taxon>Spermatophyta</taxon>
        <taxon>Magnoliopsida</taxon>
        <taxon>eudicotyledons</taxon>
        <taxon>Gunneridae</taxon>
        <taxon>Pentapetalae</taxon>
        <taxon>asterids</taxon>
        <taxon>campanulids</taxon>
        <taxon>Asterales</taxon>
        <taxon>Asteraceae</taxon>
        <taxon>Asteroideae</taxon>
        <taxon>Anthemideae</taxon>
        <taxon>Anthemidinae</taxon>
        <taxon>Tanacetum</taxon>
    </lineage>
</organism>
<reference evidence="2" key="1">
    <citation type="journal article" date="2022" name="Int. J. Mol. Sci.">
        <title>Draft Genome of Tanacetum Coccineum: Genomic Comparison of Closely Related Tanacetum-Family Plants.</title>
        <authorList>
            <person name="Yamashiro T."/>
            <person name="Shiraishi A."/>
            <person name="Nakayama K."/>
            <person name="Satake H."/>
        </authorList>
    </citation>
    <scope>NUCLEOTIDE SEQUENCE</scope>
</reference>